<feature type="domain" description="Exonuclease" evidence="4">
    <location>
        <begin position="16"/>
        <end position="188"/>
    </location>
</feature>
<dbReference type="CDD" id="cd06133">
    <property type="entry name" value="ERI-1_3'hExo_like"/>
    <property type="match status" value="1"/>
</dbReference>
<name>T1JM46_STRMM</name>
<keyword evidence="1" id="KW-0540">Nuclease</keyword>
<organism evidence="5 6">
    <name type="scientific">Strigamia maritima</name>
    <name type="common">European centipede</name>
    <name type="synonym">Geophilus maritimus</name>
    <dbReference type="NCBI Taxonomy" id="126957"/>
    <lineage>
        <taxon>Eukaryota</taxon>
        <taxon>Metazoa</taxon>
        <taxon>Ecdysozoa</taxon>
        <taxon>Arthropoda</taxon>
        <taxon>Myriapoda</taxon>
        <taxon>Chilopoda</taxon>
        <taxon>Pleurostigmophora</taxon>
        <taxon>Geophilomorpha</taxon>
        <taxon>Linotaeniidae</taxon>
        <taxon>Strigamia</taxon>
    </lineage>
</organism>
<keyword evidence="3" id="KW-0269">Exonuclease</keyword>
<dbReference type="AlphaFoldDB" id="T1JM46"/>
<evidence type="ECO:0000313" key="5">
    <source>
        <dbReference type="EnsemblMetazoa" id="SMAR014926-PA"/>
    </source>
</evidence>
<dbReference type="HOGENOM" id="CLU_037266_4_3_1"/>
<evidence type="ECO:0000256" key="3">
    <source>
        <dbReference type="ARBA" id="ARBA00022839"/>
    </source>
</evidence>
<sequence length="211" mass="24915">MASTIPKAAVSQDFDFFLVLDFEATCENKKQIQPQEIIEFPCLKVNGKTFEIDSVFHQYVKPRVHPQLTTFCTELTGIIQEMVNDEPHFEQVMEVRKLVFRVPMFDNWMKKEKLLDSNVKSIFVTCGDWDLNIMLPNQCKYFAYDLPEYMKTWINIKKVKIVIQIYLNFFLDFSNLQTFCDVSKIWPKGIRPMLEYYSLQQRGRLHSGIGE</sequence>
<evidence type="ECO:0000259" key="4">
    <source>
        <dbReference type="SMART" id="SM00479"/>
    </source>
</evidence>
<dbReference type="SMART" id="SM00479">
    <property type="entry name" value="EXOIII"/>
    <property type="match status" value="1"/>
</dbReference>
<dbReference type="GO" id="GO:0003676">
    <property type="term" value="F:nucleic acid binding"/>
    <property type="evidence" value="ECO:0007669"/>
    <property type="project" value="InterPro"/>
</dbReference>
<dbReference type="InterPro" id="IPR051274">
    <property type="entry name" value="3-5_Exoribonuclease"/>
</dbReference>
<dbReference type="InterPro" id="IPR012337">
    <property type="entry name" value="RNaseH-like_sf"/>
</dbReference>
<keyword evidence="6" id="KW-1185">Reference proteome</keyword>
<dbReference type="GO" id="GO:0000175">
    <property type="term" value="F:3'-5'-RNA exonuclease activity"/>
    <property type="evidence" value="ECO:0007669"/>
    <property type="project" value="InterPro"/>
</dbReference>
<dbReference type="STRING" id="126957.T1JM46"/>
<keyword evidence="2" id="KW-0378">Hydrolase</keyword>
<dbReference type="eggNOG" id="KOG0542">
    <property type="taxonomic scope" value="Eukaryota"/>
</dbReference>
<dbReference type="Pfam" id="PF00929">
    <property type="entry name" value="RNase_T"/>
    <property type="match status" value="1"/>
</dbReference>
<protein>
    <recommendedName>
        <fullName evidence="4">Exonuclease domain-containing protein</fullName>
    </recommendedName>
</protein>
<accession>T1JM46</accession>
<reference evidence="6" key="1">
    <citation type="submission" date="2011-05" db="EMBL/GenBank/DDBJ databases">
        <authorList>
            <person name="Richards S.R."/>
            <person name="Qu J."/>
            <person name="Jiang H."/>
            <person name="Jhangiani S.N."/>
            <person name="Agravi P."/>
            <person name="Goodspeed R."/>
            <person name="Gross S."/>
            <person name="Mandapat C."/>
            <person name="Jackson L."/>
            <person name="Mathew T."/>
            <person name="Pu L."/>
            <person name="Thornton R."/>
            <person name="Saada N."/>
            <person name="Wilczek-Boney K.B."/>
            <person name="Lee S."/>
            <person name="Kovar C."/>
            <person name="Wu Y."/>
            <person name="Scherer S.E."/>
            <person name="Worley K.C."/>
            <person name="Muzny D.M."/>
            <person name="Gibbs R."/>
        </authorList>
    </citation>
    <scope>NUCLEOTIDE SEQUENCE</scope>
    <source>
        <strain evidence="6">Brora</strain>
    </source>
</reference>
<dbReference type="OMA" id="AYFHISA"/>
<dbReference type="EMBL" id="JH431789">
    <property type="status" value="NOT_ANNOTATED_CDS"/>
    <property type="molecule type" value="Genomic_DNA"/>
</dbReference>
<dbReference type="PANTHER" id="PTHR23044:SF61">
    <property type="entry name" value="3'-5' EXORIBONUCLEASE 1-RELATED"/>
    <property type="match status" value="1"/>
</dbReference>
<dbReference type="InterPro" id="IPR013520">
    <property type="entry name" value="Ribonucl_H"/>
</dbReference>
<reference evidence="5" key="2">
    <citation type="submission" date="2015-02" db="UniProtKB">
        <authorList>
            <consortium name="EnsemblMetazoa"/>
        </authorList>
    </citation>
    <scope>IDENTIFICATION</scope>
</reference>
<proteinExistence type="predicted"/>
<dbReference type="InterPro" id="IPR047201">
    <property type="entry name" value="ERI-1_3'hExo-like"/>
</dbReference>
<dbReference type="PhylomeDB" id="T1JM46"/>
<dbReference type="EnsemblMetazoa" id="SMAR014926-RA">
    <property type="protein sequence ID" value="SMAR014926-PA"/>
    <property type="gene ID" value="SMAR014926"/>
</dbReference>
<evidence type="ECO:0000313" key="6">
    <source>
        <dbReference type="Proteomes" id="UP000014500"/>
    </source>
</evidence>
<dbReference type="PANTHER" id="PTHR23044">
    <property type="entry name" value="3'-5' EXONUCLEASE ERI1-RELATED"/>
    <property type="match status" value="1"/>
</dbReference>
<evidence type="ECO:0000256" key="1">
    <source>
        <dbReference type="ARBA" id="ARBA00022722"/>
    </source>
</evidence>
<dbReference type="Proteomes" id="UP000014500">
    <property type="component" value="Unassembled WGS sequence"/>
</dbReference>
<dbReference type="SUPFAM" id="SSF53098">
    <property type="entry name" value="Ribonuclease H-like"/>
    <property type="match status" value="1"/>
</dbReference>
<dbReference type="Gene3D" id="3.30.420.10">
    <property type="entry name" value="Ribonuclease H-like superfamily/Ribonuclease H"/>
    <property type="match status" value="1"/>
</dbReference>
<dbReference type="InterPro" id="IPR036397">
    <property type="entry name" value="RNaseH_sf"/>
</dbReference>
<evidence type="ECO:0000256" key="2">
    <source>
        <dbReference type="ARBA" id="ARBA00022801"/>
    </source>
</evidence>